<dbReference type="InParanoid" id="T1FY37"/>
<dbReference type="STRING" id="6412.T1FY37"/>
<evidence type="ECO:0000313" key="11">
    <source>
        <dbReference type="EnsemblMetazoa" id="HelroP65151"/>
    </source>
</evidence>
<dbReference type="EMBL" id="AMQM01000902">
    <property type="status" value="NOT_ANNOTATED_CDS"/>
    <property type="molecule type" value="Genomic_DNA"/>
</dbReference>
<dbReference type="CDD" id="cd02021">
    <property type="entry name" value="GntK"/>
    <property type="match status" value="1"/>
</dbReference>
<evidence type="ECO:0000256" key="6">
    <source>
        <dbReference type="ARBA" id="ARBA00022777"/>
    </source>
</evidence>
<evidence type="ECO:0000313" key="12">
    <source>
        <dbReference type="Proteomes" id="UP000015101"/>
    </source>
</evidence>
<dbReference type="PANTHER" id="PTHR43442">
    <property type="entry name" value="GLUCONOKINASE-RELATED"/>
    <property type="match status" value="1"/>
</dbReference>
<dbReference type="PANTHER" id="PTHR43442:SF3">
    <property type="entry name" value="GLUCONOKINASE-RELATED"/>
    <property type="match status" value="1"/>
</dbReference>
<dbReference type="InterPro" id="IPR027417">
    <property type="entry name" value="P-loop_NTPase"/>
</dbReference>
<dbReference type="EC" id="2.7.1.12" evidence="3 9"/>
<keyword evidence="4 9" id="KW-0808">Transferase</keyword>
<evidence type="ECO:0000256" key="3">
    <source>
        <dbReference type="ARBA" id="ARBA00012054"/>
    </source>
</evidence>
<evidence type="ECO:0000256" key="4">
    <source>
        <dbReference type="ARBA" id="ARBA00022679"/>
    </source>
</evidence>
<comment type="pathway">
    <text evidence="1 9">Carbohydrate acid metabolism; D-gluconate degradation.</text>
</comment>
<dbReference type="GO" id="GO:0005975">
    <property type="term" value="P:carbohydrate metabolic process"/>
    <property type="evidence" value="ECO:0007669"/>
    <property type="project" value="InterPro"/>
</dbReference>
<dbReference type="KEGG" id="hro:HELRODRAFT_65151"/>
<proteinExistence type="inferred from homology"/>
<reference evidence="12" key="1">
    <citation type="submission" date="2012-12" db="EMBL/GenBank/DDBJ databases">
        <authorList>
            <person name="Hellsten U."/>
            <person name="Grimwood J."/>
            <person name="Chapman J.A."/>
            <person name="Shapiro H."/>
            <person name="Aerts A."/>
            <person name="Otillar R.P."/>
            <person name="Terry A.Y."/>
            <person name="Boore J.L."/>
            <person name="Simakov O."/>
            <person name="Marletaz F."/>
            <person name="Cho S.-J."/>
            <person name="Edsinger-Gonzales E."/>
            <person name="Havlak P."/>
            <person name="Kuo D.-H."/>
            <person name="Larsson T."/>
            <person name="Lv J."/>
            <person name="Arendt D."/>
            <person name="Savage R."/>
            <person name="Osoegawa K."/>
            <person name="de Jong P."/>
            <person name="Lindberg D.R."/>
            <person name="Seaver E.C."/>
            <person name="Weisblat D.A."/>
            <person name="Putnam N.H."/>
            <person name="Grigoriev I.V."/>
            <person name="Rokhsar D.S."/>
        </authorList>
    </citation>
    <scope>NUCLEOTIDE SEQUENCE</scope>
</reference>
<evidence type="ECO:0000256" key="1">
    <source>
        <dbReference type="ARBA" id="ARBA00004875"/>
    </source>
</evidence>
<evidence type="ECO:0000256" key="5">
    <source>
        <dbReference type="ARBA" id="ARBA00022741"/>
    </source>
</evidence>
<name>T1FY37_HELRO</name>
<dbReference type="EMBL" id="KB096742">
    <property type="protein sequence ID" value="ESO02485.1"/>
    <property type="molecule type" value="Genomic_DNA"/>
</dbReference>
<keyword evidence="12" id="KW-1185">Reference proteome</keyword>
<accession>T1FY37</accession>
<dbReference type="FunFam" id="3.40.50.300:FF:005028">
    <property type="entry name" value="Gluconokinase"/>
    <property type="match status" value="1"/>
</dbReference>
<dbReference type="GeneID" id="20213735"/>
<dbReference type="SUPFAM" id="SSF52540">
    <property type="entry name" value="P-loop containing nucleoside triphosphate hydrolases"/>
    <property type="match status" value="1"/>
</dbReference>
<dbReference type="Proteomes" id="UP000015101">
    <property type="component" value="Unassembled WGS sequence"/>
</dbReference>
<dbReference type="CTD" id="20213735"/>
<evidence type="ECO:0000256" key="9">
    <source>
        <dbReference type="RuleBase" id="RU363066"/>
    </source>
</evidence>
<dbReference type="GO" id="GO:0046316">
    <property type="term" value="F:gluconokinase activity"/>
    <property type="evidence" value="ECO:0000318"/>
    <property type="project" value="GO_Central"/>
</dbReference>
<dbReference type="RefSeq" id="XP_009019893.1">
    <property type="nucleotide sequence ID" value="XM_009021645.1"/>
</dbReference>
<evidence type="ECO:0000313" key="10">
    <source>
        <dbReference type="EMBL" id="ESO02485.1"/>
    </source>
</evidence>
<evidence type="ECO:0000256" key="2">
    <source>
        <dbReference type="ARBA" id="ARBA00008420"/>
    </source>
</evidence>
<dbReference type="OrthoDB" id="275177at2759"/>
<dbReference type="Gene3D" id="3.40.50.300">
    <property type="entry name" value="P-loop containing nucleotide triphosphate hydrolases"/>
    <property type="match status" value="1"/>
</dbReference>
<sequence>MTFLKFSTQLGWRFIDADDLHTVKNVEKMLKGVPLNDRDRYPWLLSIHHLMKQACHENSDIIIACSALKNSYRNILISKITEDKTSSNNSSLENVNLCKSVIFFHLQGSIELIGERVSNRKNHFMSANLLQSQFDTLELPTTTTDNNVANQFEYVCIDICESPTEIASKIINHLTVSKE</sequence>
<dbReference type="EnsemblMetazoa" id="HelroT65151">
    <property type="protein sequence ID" value="HelroP65151"/>
    <property type="gene ID" value="HelroG65151"/>
</dbReference>
<dbReference type="HOGENOM" id="CLU_077168_4_0_1"/>
<dbReference type="OMA" id="HFIYLRA"/>
<comment type="similarity">
    <text evidence="2 9">Belongs to the gluconokinase GntK/GntV family.</text>
</comment>
<reference evidence="10 12" key="2">
    <citation type="journal article" date="2013" name="Nature">
        <title>Insights into bilaterian evolution from three spiralian genomes.</title>
        <authorList>
            <person name="Simakov O."/>
            <person name="Marletaz F."/>
            <person name="Cho S.J."/>
            <person name="Edsinger-Gonzales E."/>
            <person name="Havlak P."/>
            <person name="Hellsten U."/>
            <person name="Kuo D.H."/>
            <person name="Larsson T."/>
            <person name="Lv J."/>
            <person name="Arendt D."/>
            <person name="Savage R."/>
            <person name="Osoegawa K."/>
            <person name="de Jong P."/>
            <person name="Grimwood J."/>
            <person name="Chapman J.A."/>
            <person name="Shapiro H."/>
            <person name="Aerts A."/>
            <person name="Otillar R.P."/>
            <person name="Terry A.Y."/>
            <person name="Boore J.L."/>
            <person name="Grigoriev I.V."/>
            <person name="Lindberg D.R."/>
            <person name="Seaver E.C."/>
            <person name="Weisblat D.A."/>
            <person name="Putnam N.H."/>
            <person name="Rokhsar D.S."/>
        </authorList>
    </citation>
    <scope>NUCLEOTIDE SEQUENCE</scope>
</reference>
<dbReference type="AlphaFoldDB" id="T1FY37"/>
<reference evidence="11" key="3">
    <citation type="submission" date="2015-06" db="UniProtKB">
        <authorList>
            <consortium name="EnsemblMetazoa"/>
        </authorList>
    </citation>
    <scope>IDENTIFICATION</scope>
</reference>
<evidence type="ECO:0000256" key="7">
    <source>
        <dbReference type="ARBA" id="ARBA00022840"/>
    </source>
</evidence>
<dbReference type="InterPro" id="IPR006001">
    <property type="entry name" value="Therm_gnt_kin"/>
</dbReference>
<evidence type="ECO:0000256" key="8">
    <source>
        <dbReference type="ARBA" id="ARBA00048090"/>
    </source>
</evidence>
<organism evidence="11 12">
    <name type="scientific">Helobdella robusta</name>
    <name type="common">Californian leech</name>
    <dbReference type="NCBI Taxonomy" id="6412"/>
    <lineage>
        <taxon>Eukaryota</taxon>
        <taxon>Metazoa</taxon>
        <taxon>Spiralia</taxon>
        <taxon>Lophotrochozoa</taxon>
        <taxon>Annelida</taxon>
        <taxon>Clitellata</taxon>
        <taxon>Hirudinea</taxon>
        <taxon>Rhynchobdellida</taxon>
        <taxon>Glossiphoniidae</taxon>
        <taxon>Helobdella</taxon>
    </lineage>
</organism>
<dbReference type="GO" id="GO:0005524">
    <property type="term" value="F:ATP binding"/>
    <property type="evidence" value="ECO:0007669"/>
    <property type="project" value="UniProtKB-KW"/>
</dbReference>
<dbReference type="NCBIfam" id="TIGR01313">
    <property type="entry name" value="therm_gnt_kin"/>
    <property type="match status" value="1"/>
</dbReference>
<keyword evidence="5 9" id="KW-0547">Nucleotide-binding</keyword>
<dbReference type="UniPathway" id="UPA00792"/>
<keyword evidence="7 9" id="KW-0067">ATP-binding</keyword>
<keyword evidence="6 9" id="KW-0418">Kinase</keyword>
<protein>
    <recommendedName>
        <fullName evidence="3 9">Gluconokinase</fullName>
        <ecNumber evidence="3 9">2.7.1.12</ecNumber>
    </recommendedName>
</protein>
<comment type="catalytic activity">
    <reaction evidence="8 9">
        <text>D-gluconate + ATP = 6-phospho-D-gluconate + ADP + H(+)</text>
        <dbReference type="Rhea" id="RHEA:19433"/>
        <dbReference type="ChEBI" id="CHEBI:15378"/>
        <dbReference type="ChEBI" id="CHEBI:18391"/>
        <dbReference type="ChEBI" id="CHEBI:30616"/>
        <dbReference type="ChEBI" id="CHEBI:58759"/>
        <dbReference type="ChEBI" id="CHEBI:456216"/>
        <dbReference type="EC" id="2.7.1.12"/>
    </reaction>
</comment>
<dbReference type="eggNOG" id="KOG3354">
    <property type="taxonomic scope" value="Eukaryota"/>
</dbReference>
<gene>
    <name evidence="11" type="primary">20213735</name>
    <name evidence="10" type="ORF">HELRODRAFT_65151</name>
</gene>